<reference evidence="2 3" key="1">
    <citation type="submission" date="2013-10" db="EMBL/GenBank/DDBJ databases">
        <authorList>
            <person name="Wang G."/>
            <person name="Zhuang W."/>
        </authorList>
    </citation>
    <scope>NUCLEOTIDE SEQUENCE [LARGE SCALE GENOMIC DNA]</scope>
    <source>
        <strain evidence="2 3">DSM 20118</strain>
    </source>
</reference>
<dbReference type="EMBL" id="AXNT01000048">
    <property type="protein sequence ID" value="KGM02435.1"/>
    <property type="molecule type" value="Genomic_DNA"/>
</dbReference>
<comment type="caution">
    <text evidence="2">The sequence shown here is derived from an EMBL/GenBank/DDBJ whole genome shotgun (WGS) entry which is preliminary data.</text>
</comment>
<dbReference type="Proteomes" id="UP000029833">
    <property type="component" value="Unassembled WGS sequence"/>
</dbReference>
<feature type="compositionally biased region" description="Low complexity" evidence="1">
    <location>
        <begin position="16"/>
        <end position="28"/>
    </location>
</feature>
<name>A0A0A0B6J1_9CELL</name>
<sequence>MRVPGGGAAGVTPALGQSQNGGRSSSSRELVGGMSVIWLMSTLSAVHRRD</sequence>
<accession>A0A0A0B6J1</accession>
<proteinExistence type="predicted"/>
<protein>
    <submittedName>
        <fullName evidence="2">Uncharacterized protein</fullName>
    </submittedName>
</protein>
<evidence type="ECO:0000256" key="1">
    <source>
        <dbReference type="SAM" id="MobiDB-lite"/>
    </source>
</evidence>
<organism evidence="2 3">
    <name type="scientific">Cellulomonas cellasea DSM 20118</name>
    <dbReference type="NCBI Taxonomy" id="1408250"/>
    <lineage>
        <taxon>Bacteria</taxon>
        <taxon>Bacillati</taxon>
        <taxon>Actinomycetota</taxon>
        <taxon>Actinomycetes</taxon>
        <taxon>Micrococcales</taxon>
        <taxon>Cellulomonadaceae</taxon>
        <taxon>Cellulomonas</taxon>
    </lineage>
</organism>
<dbReference type="STRING" id="1408250.Q760_13435"/>
<dbReference type="AlphaFoldDB" id="A0A0A0B6J1"/>
<gene>
    <name evidence="2" type="ORF">Q760_13435</name>
</gene>
<feature type="region of interest" description="Disordered" evidence="1">
    <location>
        <begin position="1"/>
        <end position="28"/>
    </location>
</feature>
<keyword evidence="3" id="KW-1185">Reference proteome</keyword>
<evidence type="ECO:0000313" key="3">
    <source>
        <dbReference type="Proteomes" id="UP000029833"/>
    </source>
</evidence>
<evidence type="ECO:0000313" key="2">
    <source>
        <dbReference type="EMBL" id="KGM02435.1"/>
    </source>
</evidence>